<sequence length="461" mass="49202">MNKFRKVCRGSGRALALIFAASVVWLIFDMAALKLSFGESGAKVLQGETGGKEKGPGRVWRNSEDGAGRWSREEPEASPPFAGQGGKKLSRNGEDAGRDAEGRGGQRLSPGATPAKAAPGLRDIFPLKWQRSPAQPFSRAPEKKVNGAAATGGDPRQTKLALARREQEPHSVVAGGRAPVNPTLRNGVPQRTAGGAEAFVHTEFTETGALAGLKRGAPPGNMPEARQGSPGLLEANGPEGLGRTVEVPGVRWDLPAGKLNTSTSEKKEVSLNKIAPGDLPSRKKAKLPPAKDALSENQQVFGTKELVPMFFPTTRHLQPSTKGLKGMGKYGQLPGEKSSNRGETIHATRRDGLIKTMILARGGALGKVDKGHLAGEEQFAKPNQSHVDVAAGNSRLHKVFTIDRTLTPRDPRAPGQFGRPAKVPGEKEEEAKRRWNEGNFNVYLSDLIPVDRAIDDTRPAG</sequence>
<dbReference type="GeneTree" id="ENSGT00940000159241"/>
<feature type="region of interest" description="Disordered" evidence="1">
    <location>
        <begin position="212"/>
        <end position="233"/>
    </location>
</feature>
<dbReference type="Gene3D" id="3.90.550.10">
    <property type="entry name" value="Spore Coat Polysaccharide Biosynthesis Protein SpsA, Chain A"/>
    <property type="match status" value="1"/>
</dbReference>
<keyword evidence="3" id="KW-1185">Reference proteome</keyword>
<feature type="compositionally biased region" description="Basic and acidic residues" evidence="1">
    <location>
        <begin position="50"/>
        <end position="75"/>
    </location>
</feature>
<accession>A0A8C5S323</accession>
<evidence type="ECO:0000256" key="1">
    <source>
        <dbReference type="SAM" id="MobiDB-lite"/>
    </source>
</evidence>
<name>A0A8C5S323_LATLA</name>
<dbReference type="InterPro" id="IPR029044">
    <property type="entry name" value="Nucleotide-diphossugar_trans"/>
</dbReference>
<dbReference type="Ensembl" id="ENSLLTT00000012346.1">
    <property type="protein sequence ID" value="ENSLLTP00000011879.1"/>
    <property type="gene ID" value="ENSLLTG00000009140.1"/>
</dbReference>
<evidence type="ECO:0000313" key="2">
    <source>
        <dbReference type="Ensembl" id="ENSLLTP00000011879.1"/>
    </source>
</evidence>
<evidence type="ECO:0000313" key="3">
    <source>
        <dbReference type="Proteomes" id="UP000694406"/>
    </source>
</evidence>
<reference evidence="2" key="1">
    <citation type="submission" date="2025-08" db="UniProtKB">
        <authorList>
            <consortium name="Ensembl"/>
        </authorList>
    </citation>
    <scope>IDENTIFICATION</scope>
</reference>
<protein>
    <submittedName>
        <fullName evidence="2">Uncharacterized protein</fullName>
    </submittedName>
</protein>
<dbReference type="Proteomes" id="UP000694406">
    <property type="component" value="Unplaced"/>
</dbReference>
<reference evidence="2" key="2">
    <citation type="submission" date="2025-09" db="UniProtKB">
        <authorList>
            <consortium name="Ensembl"/>
        </authorList>
    </citation>
    <scope>IDENTIFICATION</scope>
</reference>
<feature type="region of interest" description="Disordered" evidence="1">
    <location>
        <begin position="45"/>
        <end position="190"/>
    </location>
</feature>
<feature type="region of interest" description="Disordered" evidence="1">
    <location>
        <begin position="406"/>
        <end position="432"/>
    </location>
</feature>
<feature type="compositionally biased region" description="Basic and acidic residues" evidence="1">
    <location>
        <begin position="91"/>
        <end position="104"/>
    </location>
</feature>
<proteinExistence type="predicted"/>
<organism evidence="2 3">
    <name type="scientific">Laticauda laticaudata</name>
    <name type="common">Blue-ringed sea krait</name>
    <name type="synonym">Blue-lipped sea krait</name>
    <dbReference type="NCBI Taxonomy" id="8630"/>
    <lineage>
        <taxon>Eukaryota</taxon>
        <taxon>Metazoa</taxon>
        <taxon>Chordata</taxon>
        <taxon>Craniata</taxon>
        <taxon>Vertebrata</taxon>
        <taxon>Euteleostomi</taxon>
        <taxon>Lepidosauria</taxon>
        <taxon>Squamata</taxon>
        <taxon>Bifurcata</taxon>
        <taxon>Unidentata</taxon>
        <taxon>Episquamata</taxon>
        <taxon>Toxicofera</taxon>
        <taxon>Serpentes</taxon>
        <taxon>Colubroidea</taxon>
        <taxon>Elapidae</taxon>
        <taxon>Laticaudinae</taxon>
        <taxon>Laticauda</taxon>
    </lineage>
</organism>
<dbReference type="AlphaFoldDB" id="A0A8C5S323"/>